<dbReference type="PANTHER" id="PTHR36834">
    <property type="entry name" value="MEMBRANE PROTEIN-RELATED"/>
    <property type="match status" value="1"/>
</dbReference>
<feature type="transmembrane region" description="Helical" evidence="1">
    <location>
        <begin position="7"/>
        <end position="24"/>
    </location>
</feature>
<evidence type="ECO:0000313" key="4">
    <source>
        <dbReference type="Proteomes" id="UP000309133"/>
    </source>
</evidence>
<organism evidence="3 4">
    <name type="scientific">Naasia lichenicola</name>
    <dbReference type="NCBI Taxonomy" id="2565933"/>
    <lineage>
        <taxon>Bacteria</taxon>
        <taxon>Bacillati</taxon>
        <taxon>Actinomycetota</taxon>
        <taxon>Actinomycetes</taxon>
        <taxon>Micrococcales</taxon>
        <taxon>Microbacteriaceae</taxon>
        <taxon>Naasia</taxon>
    </lineage>
</organism>
<keyword evidence="1" id="KW-0812">Transmembrane</keyword>
<accession>A0A4S4FPW8</accession>
<dbReference type="PANTHER" id="PTHR36834:SF1">
    <property type="entry name" value="INTEGRAL MEMBRANE PROTEIN"/>
    <property type="match status" value="1"/>
</dbReference>
<dbReference type="Pfam" id="PF04892">
    <property type="entry name" value="VanZ"/>
    <property type="match status" value="1"/>
</dbReference>
<feature type="transmembrane region" description="Helical" evidence="1">
    <location>
        <begin position="116"/>
        <end position="135"/>
    </location>
</feature>
<protein>
    <submittedName>
        <fullName evidence="3">VanZ family protein</fullName>
    </submittedName>
</protein>
<dbReference type="InterPro" id="IPR053150">
    <property type="entry name" value="Teicoplanin_resist-assoc"/>
</dbReference>
<dbReference type="OrthoDB" id="3787741at2"/>
<feature type="domain" description="VanZ-like" evidence="2">
    <location>
        <begin position="13"/>
        <end position="133"/>
    </location>
</feature>
<feature type="transmembrane region" description="Helical" evidence="1">
    <location>
        <begin position="61"/>
        <end position="79"/>
    </location>
</feature>
<keyword evidence="4" id="KW-1185">Reference proteome</keyword>
<dbReference type="Proteomes" id="UP000309133">
    <property type="component" value="Unassembled WGS sequence"/>
</dbReference>
<reference evidence="3 4" key="1">
    <citation type="submission" date="2019-04" db="EMBL/GenBank/DDBJ databases">
        <authorList>
            <person name="Jiang L."/>
        </authorList>
    </citation>
    <scope>NUCLEOTIDE SEQUENCE [LARGE SCALE GENOMIC DNA]</scope>
    <source>
        <strain evidence="3 4">YIM 131853</strain>
    </source>
</reference>
<dbReference type="InterPro" id="IPR006976">
    <property type="entry name" value="VanZ-like"/>
</dbReference>
<sequence>MFRRHPLLSIVTVLYLGFVGWLTLSPSLPFGDGTDGVVWRVLRALDEFPGARWLDYSDVEFAANIAMFAPIGMFFVLLFGRARWWLAMLLSVALSCAIELAQLLFFTTRVADVRDIVSNSTGAIVGAVVVLILTAGKARQLRREATARRNASVRASDRQPAYQRW</sequence>
<evidence type="ECO:0000313" key="3">
    <source>
        <dbReference type="EMBL" id="THG32341.1"/>
    </source>
</evidence>
<name>A0A4S4FPW8_9MICO</name>
<gene>
    <name evidence="3" type="ORF">E6C64_04800</name>
</gene>
<feature type="transmembrane region" description="Helical" evidence="1">
    <location>
        <begin position="84"/>
        <end position="104"/>
    </location>
</feature>
<evidence type="ECO:0000256" key="1">
    <source>
        <dbReference type="SAM" id="Phobius"/>
    </source>
</evidence>
<dbReference type="RefSeq" id="WP_136426506.1">
    <property type="nucleotide sequence ID" value="NZ_SSSM01000002.1"/>
</dbReference>
<evidence type="ECO:0000259" key="2">
    <source>
        <dbReference type="Pfam" id="PF04892"/>
    </source>
</evidence>
<keyword evidence="1" id="KW-1133">Transmembrane helix</keyword>
<comment type="caution">
    <text evidence="3">The sequence shown here is derived from an EMBL/GenBank/DDBJ whole genome shotgun (WGS) entry which is preliminary data.</text>
</comment>
<proteinExistence type="predicted"/>
<keyword evidence="1" id="KW-0472">Membrane</keyword>
<dbReference type="EMBL" id="SSSM01000002">
    <property type="protein sequence ID" value="THG32341.1"/>
    <property type="molecule type" value="Genomic_DNA"/>
</dbReference>
<dbReference type="AlphaFoldDB" id="A0A4S4FPW8"/>